<sequence>MAPTSAADYPNLGFDPTPGDVWAVTQTVRTLRTTAHALTEIRSVLHGAADGEWRGQAAIAFRDLLAEDLRPKIDSAELAFGDAYRALDTWSDDLALFQQRARAVEERARNAQDDIDAASAVLDGLPPEAPPGTPLPEDPAERTRAESDADTRRVQGAALSAARTRLENARDAAEDLQEEYETRARDIAGMLANAIDAAPAEPGWFDRAVEAISGALSALGDLLADLSDAVLDFLHKIAPLLEFIGELTGLLSTILGLLAFIPGLNWLAGPALALAAISFLANYLADAGTTGSWLEPMTTGEFWIGAVSLAIGVGGMALGNHLTAAARLSGNTRQVPQLLIGGTREVPYGFFSIMAGKVPTMETAEFVLRTVNLRGTYWGLGELIIGGGDTAGFAGGLFSGSSYPRRWTNDPVVVR</sequence>
<dbReference type="RefSeq" id="WP_068121500.1">
    <property type="nucleotide sequence ID" value="NZ_CCXJ01000376.1"/>
</dbReference>
<feature type="compositionally biased region" description="Basic and acidic residues" evidence="2">
    <location>
        <begin position="139"/>
        <end position="153"/>
    </location>
</feature>
<dbReference type="EMBL" id="JAUSQM010000001">
    <property type="protein sequence ID" value="MDP9822563.1"/>
    <property type="molecule type" value="Genomic_DNA"/>
</dbReference>
<feature type="transmembrane region" description="Helical" evidence="3">
    <location>
        <begin position="267"/>
        <end position="285"/>
    </location>
</feature>
<evidence type="ECO:0000256" key="2">
    <source>
        <dbReference type="SAM" id="MobiDB-lite"/>
    </source>
</evidence>
<keyword evidence="1" id="KW-0175">Coiled coil</keyword>
<protein>
    <recommendedName>
        <fullName evidence="6">WXG100 family type VII secretion target</fullName>
    </recommendedName>
</protein>
<gene>
    <name evidence="4" type="ORF">J2S59_002372</name>
</gene>
<evidence type="ECO:0000313" key="5">
    <source>
        <dbReference type="Proteomes" id="UP001240447"/>
    </source>
</evidence>
<feature type="compositionally biased region" description="Pro residues" evidence="2">
    <location>
        <begin position="127"/>
        <end position="137"/>
    </location>
</feature>
<keyword evidence="3" id="KW-0812">Transmembrane</keyword>
<feature type="transmembrane region" description="Helical" evidence="3">
    <location>
        <begin position="243"/>
        <end position="261"/>
    </location>
</feature>
<comment type="caution">
    <text evidence="4">The sequence shown here is derived from an EMBL/GenBank/DDBJ whole genome shotgun (WGS) entry which is preliminary data.</text>
</comment>
<accession>A0ABT9NQ50</accession>
<organism evidence="4 5">
    <name type="scientific">Nocardioides massiliensis</name>
    <dbReference type="NCBI Taxonomy" id="1325935"/>
    <lineage>
        <taxon>Bacteria</taxon>
        <taxon>Bacillati</taxon>
        <taxon>Actinomycetota</taxon>
        <taxon>Actinomycetes</taxon>
        <taxon>Propionibacteriales</taxon>
        <taxon>Nocardioidaceae</taxon>
        <taxon>Nocardioides</taxon>
    </lineage>
</organism>
<keyword evidence="3" id="KW-0472">Membrane</keyword>
<keyword evidence="5" id="KW-1185">Reference proteome</keyword>
<evidence type="ECO:0000313" key="4">
    <source>
        <dbReference type="EMBL" id="MDP9822563.1"/>
    </source>
</evidence>
<feature type="region of interest" description="Disordered" evidence="2">
    <location>
        <begin position="122"/>
        <end position="154"/>
    </location>
</feature>
<evidence type="ECO:0000256" key="3">
    <source>
        <dbReference type="SAM" id="Phobius"/>
    </source>
</evidence>
<name>A0ABT9NQ50_9ACTN</name>
<evidence type="ECO:0000256" key="1">
    <source>
        <dbReference type="SAM" id="Coils"/>
    </source>
</evidence>
<feature type="coiled-coil region" evidence="1">
    <location>
        <begin position="94"/>
        <end position="121"/>
    </location>
</feature>
<feature type="coiled-coil region" evidence="1">
    <location>
        <begin position="159"/>
        <end position="186"/>
    </location>
</feature>
<reference evidence="4 5" key="1">
    <citation type="submission" date="2023-07" db="EMBL/GenBank/DDBJ databases">
        <title>Sequencing the genomes of 1000 actinobacteria strains.</title>
        <authorList>
            <person name="Klenk H.-P."/>
        </authorList>
    </citation>
    <scope>NUCLEOTIDE SEQUENCE [LARGE SCALE GENOMIC DNA]</scope>
    <source>
        <strain evidence="4 5">GD13</strain>
    </source>
</reference>
<dbReference type="Proteomes" id="UP001240447">
    <property type="component" value="Unassembled WGS sequence"/>
</dbReference>
<keyword evidence="3" id="KW-1133">Transmembrane helix</keyword>
<proteinExistence type="predicted"/>
<evidence type="ECO:0008006" key="6">
    <source>
        <dbReference type="Google" id="ProtNLM"/>
    </source>
</evidence>